<protein>
    <submittedName>
        <fullName evidence="2">Uncharacterized protein</fullName>
    </submittedName>
</protein>
<sequence length="103" mass="11587">MPSMRHSYENHLLSFGLPFVFQSLSSLSFFLSPKQKQLVCDSRYSITIYQMEQKQAAKHAHGIATQNSIKIASTPKTSYGHFTSSNHSHSVSHDAPFCSPQKQ</sequence>
<proteinExistence type="predicted"/>
<dbReference type="AlphaFoldDB" id="A0A7C8Z826"/>
<reference evidence="2" key="2">
    <citation type="submission" date="2020-07" db="EMBL/GenBank/DDBJ databases">
        <authorList>
            <person name="Vera ALvarez R."/>
            <person name="Arias-Moreno D.M."/>
            <person name="Jimenez-Jacinto V."/>
            <person name="Jimenez-Bremont J.F."/>
            <person name="Swaminathan K."/>
            <person name="Moose S.P."/>
            <person name="Guerrero-Gonzalez M.L."/>
            <person name="Marino-Ramirez L."/>
            <person name="Landsman D."/>
            <person name="Rodriguez-Kessler M."/>
            <person name="Delgado-Sanchez P."/>
        </authorList>
    </citation>
    <scope>NUCLEOTIDE SEQUENCE</scope>
    <source>
        <tissue evidence="2">Cladode</tissue>
    </source>
</reference>
<evidence type="ECO:0000313" key="2">
    <source>
        <dbReference type="EMBL" id="MBA4636732.1"/>
    </source>
</evidence>
<organism evidence="2">
    <name type="scientific">Opuntia streptacantha</name>
    <name type="common">Prickly pear cactus</name>
    <name type="synonym">Opuntia cardona</name>
    <dbReference type="NCBI Taxonomy" id="393608"/>
    <lineage>
        <taxon>Eukaryota</taxon>
        <taxon>Viridiplantae</taxon>
        <taxon>Streptophyta</taxon>
        <taxon>Embryophyta</taxon>
        <taxon>Tracheophyta</taxon>
        <taxon>Spermatophyta</taxon>
        <taxon>Magnoliopsida</taxon>
        <taxon>eudicotyledons</taxon>
        <taxon>Gunneridae</taxon>
        <taxon>Pentapetalae</taxon>
        <taxon>Caryophyllales</taxon>
        <taxon>Cactineae</taxon>
        <taxon>Cactaceae</taxon>
        <taxon>Opuntioideae</taxon>
        <taxon>Opuntia</taxon>
    </lineage>
</organism>
<evidence type="ECO:0000256" key="1">
    <source>
        <dbReference type="SAM" id="MobiDB-lite"/>
    </source>
</evidence>
<reference evidence="2" key="1">
    <citation type="journal article" date="2013" name="J. Plant Res.">
        <title>Effect of fungi and light on seed germination of three Opuntia species from semiarid lands of central Mexico.</title>
        <authorList>
            <person name="Delgado-Sanchez P."/>
            <person name="Jimenez-Bremont J.F."/>
            <person name="Guerrero-Gonzalez Mde L."/>
            <person name="Flores J."/>
        </authorList>
    </citation>
    <scope>NUCLEOTIDE SEQUENCE</scope>
    <source>
        <tissue evidence="2">Cladode</tissue>
    </source>
</reference>
<dbReference type="EMBL" id="GISG01101625">
    <property type="protein sequence ID" value="MBA4636732.1"/>
    <property type="molecule type" value="Transcribed_RNA"/>
</dbReference>
<accession>A0A7C8Z826</accession>
<feature type="compositionally biased region" description="Polar residues" evidence="1">
    <location>
        <begin position="80"/>
        <end position="89"/>
    </location>
</feature>
<name>A0A7C8Z826_OPUST</name>
<feature type="region of interest" description="Disordered" evidence="1">
    <location>
        <begin position="80"/>
        <end position="103"/>
    </location>
</feature>